<sequence length="393" mass="45371">MFSAKTKHGTHLTLYPFHDSGVIAPPPYYCSTCGEEVVLKKGKIRRWHFAHRHSSLCRGAPESEEHLEGKAVLLDWLENLGAVPRLEVFLPSLGRRADVLFTWRRETYALEYQCSSITPEEALQRTHDYLSCGITPIWIYSSGLLRSTSVQTYSIHTFEWTGLRADSSGCGTAITYFSPEKHRFYFLYPRASLSSQVTFGDLYTVELSEMSPAGLVHLPPVIPGEKTWMRMWLRTKKQWRYSRSRWQLHSDTRYVRVLFAQRRSDIPYFPSEAGWPVDGMTCFNTLPHHWQSMVLLSFLDPLPVNTSFSLQTAVETFRPAAEDILRLKPFPLVPNSIEHALEQYFVLLEKTGIIQKSGDGWKKERDVYLPGSIDEGYKMDQYYFARLFTTSLK</sequence>
<evidence type="ECO:0000259" key="2">
    <source>
        <dbReference type="Pfam" id="PF25164"/>
    </source>
</evidence>
<dbReference type="InterPro" id="IPR021176">
    <property type="entry name" value="Competence-induced_CoiA"/>
</dbReference>
<dbReference type="Pfam" id="PF06054">
    <property type="entry name" value="CoiA_nuc"/>
    <property type="match status" value="1"/>
</dbReference>
<dbReference type="InterPro" id="IPR057252">
    <property type="entry name" value="CoiA_C"/>
</dbReference>
<evidence type="ECO:0000259" key="1">
    <source>
        <dbReference type="Pfam" id="PF06054"/>
    </source>
</evidence>
<dbReference type="RefSeq" id="WP_093337232.1">
    <property type="nucleotide sequence ID" value="NZ_FOXD01000010.1"/>
</dbReference>
<dbReference type="AlphaFoldDB" id="A0A1I5TA77"/>
<evidence type="ECO:0000313" key="5">
    <source>
        <dbReference type="Proteomes" id="UP000198892"/>
    </source>
</evidence>
<gene>
    <name evidence="4" type="ORF">SAMN05518683_11077</name>
</gene>
<dbReference type="Pfam" id="PF25166">
    <property type="entry name" value="CoiA_C"/>
    <property type="match status" value="1"/>
</dbReference>
<accession>A0A1I5TA77</accession>
<dbReference type="Proteomes" id="UP000198892">
    <property type="component" value="Unassembled WGS sequence"/>
</dbReference>
<reference evidence="5" key="1">
    <citation type="submission" date="2016-10" db="EMBL/GenBank/DDBJ databases">
        <authorList>
            <person name="Varghese N."/>
            <person name="Submissions S."/>
        </authorList>
    </citation>
    <scope>NUCLEOTIDE SEQUENCE [LARGE SCALE GENOMIC DNA]</scope>
    <source>
        <strain evidence="5">S7</strain>
    </source>
</reference>
<keyword evidence="5" id="KW-1185">Reference proteome</keyword>
<feature type="domain" description="Competence protein CoiA-like N-terminal" evidence="2">
    <location>
        <begin position="27"/>
        <end position="58"/>
    </location>
</feature>
<feature type="domain" description="Competence protein CoiA nuclease-like" evidence="1">
    <location>
        <begin position="62"/>
        <end position="214"/>
    </location>
</feature>
<dbReference type="PIRSF" id="PIRSF007487">
    <property type="entry name" value="Competence-induced_CoiA_bac"/>
    <property type="match status" value="1"/>
</dbReference>
<evidence type="ECO:0000259" key="3">
    <source>
        <dbReference type="Pfam" id="PF25166"/>
    </source>
</evidence>
<dbReference type="OrthoDB" id="3784230at2"/>
<feature type="domain" description="Competence protein CoiA C-terminal" evidence="3">
    <location>
        <begin position="232"/>
        <end position="357"/>
    </location>
</feature>
<dbReference type="InterPro" id="IPR057253">
    <property type="entry name" value="CoiA-like_N"/>
</dbReference>
<proteinExistence type="predicted"/>
<dbReference type="Pfam" id="PF25164">
    <property type="entry name" value="CoiA_N"/>
    <property type="match status" value="1"/>
</dbReference>
<name>A0A1I5TA77_9BACI</name>
<evidence type="ECO:0000313" key="4">
    <source>
        <dbReference type="EMBL" id="SFP79940.1"/>
    </source>
</evidence>
<dbReference type="EMBL" id="FOXD01000010">
    <property type="protein sequence ID" value="SFP79940.1"/>
    <property type="molecule type" value="Genomic_DNA"/>
</dbReference>
<protein>
    <submittedName>
        <fullName evidence="4">Competence protein CoiA-like family, contains a predicted nuclease domain</fullName>
    </submittedName>
</protein>
<dbReference type="STRING" id="1884432.SAMN05518683_11077"/>
<dbReference type="InterPro" id="IPR010330">
    <property type="entry name" value="CoiA_nuc"/>
</dbReference>
<organism evidence="4 5">
    <name type="scientific">Salibacterium halotolerans</name>
    <dbReference type="NCBI Taxonomy" id="1884432"/>
    <lineage>
        <taxon>Bacteria</taxon>
        <taxon>Bacillati</taxon>
        <taxon>Bacillota</taxon>
        <taxon>Bacilli</taxon>
        <taxon>Bacillales</taxon>
        <taxon>Bacillaceae</taxon>
    </lineage>
</organism>